<dbReference type="Pfam" id="PF04023">
    <property type="entry name" value="FeoA"/>
    <property type="match status" value="1"/>
</dbReference>
<organism evidence="3 4">
    <name type="scientific">Granulicella cerasi</name>
    <dbReference type="NCBI Taxonomy" id="741063"/>
    <lineage>
        <taxon>Bacteria</taxon>
        <taxon>Pseudomonadati</taxon>
        <taxon>Acidobacteriota</taxon>
        <taxon>Terriglobia</taxon>
        <taxon>Terriglobales</taxon>
        <taxon>Acidobacteriaceae</taxon>
        <taxon>Granulicella</taxon>
    </lineage>
</organism>
<keyword evidence="4" id="KW-1185">Reference proteome</keyword>
<dbReference type="PANTHER" id="PTHR42954:SF2">
    <property type="entry name" value="FE(2+) TRANSPORT PROTEIN A"/>
    <property type="match status" value="1"/>
</dbReference>
<protein>
    <submittedName>
        <fullName evidence="3">Ferrous iron transport protein A</fullName>
    </submittedName>
</protein>
<evidence type="ECO:0000256" key="1">
    <source>
        <dbReference type="ARBA" id="ARBA00023004"/>
    </source>
</evidence>
<comment type="caution">
    <text evidence="3">The sequence shown here is derived from an EMBL/GenBank/DDBJ whole genome shotgun (WGS) entry which is preliminary data.</text>
</comment>
<feature type="domain" description="Ferrous iron transporter FeoA-like" evidence="2">
    <location>
        <begin position="2"/>
        <end position="74"/>
    </location>
</feature>
<keyword evidence="1" id="KW-0408">Iron</keyword>
<reference evidence="4" key="1">
    <citation type="journal article" date="2019" name="Int. J. Syst. Evol. Microbiol.">
        <title>The Global Catalogue of Microorganisms (GCM) 10K type strain sequencing project: providing services to taxonomists for standard genome sequencing and annotation.</title>
        <authorList>
            <consortium name="The Broad Institute Genomics Platform"/>
            <consortium name="The Broad Institute Genome Sequencing Center for Infectious Disease"/>
            <person name="Wu L."/>
            <person name="Ma J."/>
        </authorList>
    </citation>
    <scope>NUCLEOTIDE SEQUENCE [LARGE SCALE GENOMIC DNA]</scope>
    <source>
        <strain evidence="4">CGMCC 1.16026</strain>
    </source>
</reference>
<proteinExistence type="predicted"/>
<dbReference type="InterPro" id="IPR038157">
    <property type="entry name" value="FeoA_core_dom"/>
</dbReference>
<name>A0ABW1ZDI4_9BACT</name>
<dbReference type="EMBL" id="JBHSWI010000001">
    <property type="protein sequence ID" value="MFC6647040.1"/>
    <property type="molecule type" value="Genomic_DNA"/>
</dbReference>
<dbReference type="InterPro" id="IPR008988">
    <property type="entry name" value="Transcriptional_repressor_C"/>
</dbReference>
<gene>
    <name evidence="3" type="ORF">ACFQBQ_15945</name>
</gene>
<dbReference type="Gene3D" id="2.30.30.90">
    <property type="match status" value="1"/>
</dbReference>
<dbReference type="RefSeq" id="WP_263371026.1">
    <property type="nucleotide sequence ID" value="NZ_JAGSYD010000002.1"/>
</dbReference>
<dbReference type="SUPFAM" id="SSF50037">
    <property type="entry name" value="C-terminal domain of transcriptional repressors"/>
    <property type="match status" value="1"/>
</dbReference>
<evidence type="ECO:0000313" key="3">
    <source>
        <dbReference type="EMBL" id="MFC6647040.1"/>
    </source>
</evidence>
<dbReference type="Proteomes" id="UP001596391">
    <property type="component" value="Unassembled WGS sequence"/>
</dbReference>
<dbReference type="InterPro" id="IPR007167">
    <property type="entry name" value="Fe-transptr_FeoA-like"/>
</dbReference>
<dbReference type="InterPro" id="IPR052713">
    <property type="entry name" value="FeoA"/>
</dbReference>
<evidence type="ECO:0000313" key="4">
    <source>
        <dbReference type="Proteomes" id="UP001596391"/>
    </source>
</evidence>
<evidence type="ECO:0000259" key="2">
    <source>
        <dbReference type="SMART" id="SM00899"/>
    </source>
</evidence>
<sequence>MVLLSEVQVGQSGVLQRVDLSEDISDHLAHLGFLPGAEVQVLRRAPAGDPTVYRIDGVEVGLRSETARHIEIELNHERSSVAEVR</sequence>
<dbReference type="SMART" id="SM00899">
    <property type="entry name" value="FeoA"/>
    <property type="match status" value="1"/>
</dbReference>
<accession>A0ABW1ZDI4</accession>
<dbReference type="PANTHER" id="PTHR42954">
    <property type="entry name" value="FE(2+) TRANSPORT PROTEIN A"/>
    <property type="match status" value="1"/>
</dbReference>